<dbReference type="EnsemblPlants" id="Ma07_t13400.1">
    <property type="protein sequence ID" value="Ma07_p13400.1"/>
    <property type="gene ID" value="Ma07_g13400"/>
</dbReference>
<dbReference type="Gramene" id="Ma07_t13400.1">
    <property type="protein sequence ID" value="Ma07_p13400.1"/>
    <property type="gene ID" value="Ma07_g13400"/>
</dbReference>
<protein>
    <submittedName>
        <fullName evidence="1">(wild Malaysian banana) hypothetical protein</fullName>
    </submittedName>
</protein>
<dbReference type="InParanoid" id="A0A804JVE7"/>
<keyword evidence="3" id="KW-1185">Reference proteome</keyword>
<gene>
    <name evidence="1" type="ORF">GSMUA_41500.1</name>
</gene>
<evidence type="ECO:0000313" key="1">
    <source>
        <dbReference type="EMBL" id="CAG1856488.1"/>
    </source>
</evidence>
<reference evidence="1" key="1">
    <citation type="submission" date="2021-03" db="EMBL/GenBank/DDBJ databases">
        <authorList>
            <consortium name="Genoscope - CEA"/>
            <person name="William W."/>
        </authorList>
    </citation>
    <scope>NUCLEOTIDE SEQUENCE</scope>
    <source>
        <strain evidence="1">Doubled-haploid Pahang</strain>
    </source>
</reference>
<organism evidence="2 3">
    <name type="scientific">Musa acuminata subsp. malaccensis</name>
    <name type="common">Wild banana</name>
    <name type="synonym">Musa malaccensis</name>
    <dbReference type="NCBI Taxonomy" id="214687"/>
    <lineage>
        <taxon>Eukaryota</taxon>
        <taxon>Viridiplantae</taxon>
        <taxon>Streptophyta</taxon>
        <taxon>Embryophyta</taxon>
        <taxon>Tracheophyta</taxon>
        <taxon>Spermatophyta</taxon>
        <taxon>Magnoliopsida</taxon>
        <taxon>Liliopsida</taxon>
        <taxon>Zingiberales</taxon>
        <taxon>Musaceae</taxon>
        <taxon>Musa</taxon>
    </lineage>
</organism>
<dbReference type="Proteomes" id="UP000012960">
    <property type="component" value="Unplaced"/>
</dbReference>
<evidence type="ECO:0000313" key="3">
    <source>
        <dbReference type="Proteomes" id="UP000012960"/>
    </source>
</evidence>
<sequence length="72" mass="8226">MHAMKPCGYCNFPDIYSSWQSAGQYRNRWSLKLQGGDRKPFCICTLLFPTRMMIMNSIMSLASYPGYASSKS</sequence>
<name>A0A804JVE7_MUSAM</name>
<reference evidence="2" key="2">
    <citation type="submission" date="2021-05" db="UniProtKB">
        <authorList>
            <consortium name="EnsemblPlants"/>
        </authorList>
    </citation>
    <scope>IDENTIFICATION</scope>
    <source>
        <strain evidence="2">subsp. malaccensis</strain>
    </source>
</reference>
<proteinExistence type="predicted"/>
<dbReference type="AlphaFoldDB" id="A0A804JVE7"/>
<dbReference type="EMBL" id="HG996473">
    <property type="protein sequence ID" value="CAG1856488.1"/>
    <property type="molecule type" value="Genomic_DNA"/>
</dbReference>
<accession>A0A804JVE7</accession>
<evidence type="ECO:0000313" key="2">
    <source>
        <dbReference type="EnsemblPlants" id="Ma07_p13400.1"/>
    </source>
</evidence>